<keyword evidence="1" id="KW-0472">Membrane</keyword>
<name>A0A4C1ZM01_EUMVA</name>
<gene>
    <name evidence="2" type="ORF">EVAR_64339_1</name>
</gene>
<organism evidence="2 3">
    <name type="scientific">Eumeta variegata</name>
    <name type="common">Bagworm moth</name>
    <name type="synonym">Eumeta japonica</name>
    <dbReference type="NCBI Taxonomy" id="151549"/>
    <lineage>
        <taxon>Eukaryota</taxon>
        <taxon>Metazoa</taxon>
        <taxon>Ecdysozoa</taxon>
        <taxon>Arthropoda</taxon>
        <taxon>Hexapoda</taxon>
        <taxon>Insecta</taxon>
        <taxon>Pterygota</taxon>
        <taxon>Neoptera</taxon>
        <taxon>Endopterygota</taxon>
        <taxon>Lepidoptera</taxon>
        <taxon>Glossata</taxon>
        <taxon>Ditrysia</taxon>
        <taxon>Tineoidea</taxon>
        <taxon>Psychidae</taxon>
        <taxon>Oiketicinae</taxon>
        <taxon>Eumeta</taxon>
    </lineage>
</organism>
<proteinExistence type="predicted"/>
<keyword evidence="1" id="KW-0812">Transmembrane</keyword>
<protein>
    <submittedName>
        <fullName evidence="2">Uncharacterized protein</fullName>
    </submittedName>
</protein>
<dbReference type="AlphaFoldDB" id="A0A4C1ZM01"/>
<sequence>MSLYGVLHEYDNFIEDKKYYMLRVNDGGRVTSAWSSHKKVLDVRLIVALLVVTVLVTTANYDLVSESYQRRRQFKALVLKKCEYPESIQNPEFQYPALPPPEDGARAV</sequence>
<keyword evidence="1" id="KW-1133">Transmembrane helix</keyword>
<keyword evidence="3" id="KW-1185">Reference proteome</keyword>
<evidence type="ECO:0000313" key="3">
    <source>
        <dbReference type="Proteomes" id="UP000299102"/>
    </source>
</evidence>
<accession>A0A4C1ZM01</accession>
<feature type="transmembrane region" description="Helical" evidence="1">
    <location>
        <begin position="45"/>
        <end position="64"/>
    </location>
</feature>
<dbReference type="EMBL" id="BGZK01001966">
    <property type="protein sequence ID" value="GBP88920.1"/>
    <property type="molecule type" value="Genomic_DNA"/>
</dbReference>
<evidence type="ECO:0000256" key="1">
    <source>
        <dbReference type="SAM" id="Phobius"/>
    </source>
</evidence>
<dbReference type="Proteomes" id="UP000299102">
    <property type="component" value="Unassembled WGS sequence"/>
</dbReference>
<reference evidence="2 3" key="1">
    <citation type="journal article" date="2019" name="Commun. Biol.">
        <title>The bagworm genome reveals a unique fibroin gene that provides high tensile strength.</title>
        <authorList>
            <person name="Kono N."/>
            <person name="Nakamura H."/>
            <person name="Ohtoshi R."/>
            <person name="Tomita M."/>
            <person name="Numata K."/>
            <person name="Arakawa K."/>
        </authorList>
    </citation>
    <scope>NUCLEOTIDE SEQUENCE [LARGE SCALE GENOMIC DNA]</scope>
</reference>
<comment type="caution">
    <text evidence="2">The sequence shown here is derived from an EMBL/GenBank/DDBJ whole genome shotgun (WGS) entry which is preliminary data.</text>
</comment>
<evidence type="ECO:0000313" key="2">
    <source>
        <dbReference type="EMBL" id="GBP88920.1"/>
    </source>
</evidence>